<dbReference type="Proteomes" id="UP000500961">
    <property type="component" value="Chromosome"/>
</dbReference>
<dbReference type="EMBL" id="CP041345">
    <property type="protein sequence ID" value="QKG81014.1"/>
    <property type="molecule type" value="Genomic_DNA"/>
</dbReference>
<gene>
    <name evidence="1" type="ORF">FHG85_12320</name>
</gene>
<evidence type="ECO:0000313" key="1">
    <source>
        <dbReference type="EMBL" id="QKG81014.1"/>
    </source>
</evidence>
<proteinExistence type="predicted"/>
<dbReference type="AlphaFoldDB" id="A0A7D4AYU1"/>
<keyword evidence="2" id="KW-1185">Reference proteome</keyword>
<accession>A0A7D4AYU1</accession>
<reference evidence="1 2" key="1">
    <citation type="submission" date="2019-07" db="EMBL/GenBank/DDBJ databases">
        <title>Thalassofilum flectens gen. nov., sp. nov., a novel moderate thermophilic anaerobe from a shallow sea hot spring in Kunashir Island (Russia), representing a new family in the order Bacteroidales, and proposal of Thalassofilacea fam. nov.</title>
        <authorList>
            <person name="Kochetkova T.V."/>
            <person name="Podosokorskaya O.A."/>
            <person name="Novikov A."/>
            <person name="Elcheninov A.G."/>
            <person name="Toshchakov S.V."/>
            <person name="Kublanov I.V."/>
        </authorList>
    </citation>
    <scope>NUCLEOTIDE SEQUENCE [LARGE SCALE GENOMIC DNA]</scope>
    <source>
        <strain evidence="1 2">38-H</strain>
    </source>
</reference>
<dbReference type="RefSeq" id="WP_173076351.1">
    <property type="nucleotide sequence ID" value="NZ_CP041345.1"/>
</dbReference>
<sequence length="86" mass="9675">MDYPTTPAIADRYTHLLKPQWDQIHNPQSTTGLFDGMEEGAVLDFNMSKESIKNVIDLIRNANISKEERTDLSIYAFSKGVTANLS</sequence>
<evidence type="ECO:0000313" key="2">
    <source>
        <dbReference type="Proteomes" id="UP000500961"/>
    </source>
</evidence>
<protein>
    <submittedName>
        <fullName evidence="1">Uncharacterized protein</fullName>
    </submittedName>
</protein>
<organism evidence="1 2">
    <name type="scientific">Tenuifilum thalassicum</name>
    <dbReference type="NCBI Taxonomy" id="2590900"/>
    <lineage>
        <taxon>Bacteria</taxon>
        <taxon>Pseudomonadati</taxon>
        <taxon>Bacteroidota</taxon>
        <taxon>Bacteroidia</taxon>
        <taxon>Bacteroidales</taxon>
        <taxon>Tenuifilaceae</taxon>
        <taxon>Tenuifilum</taxon>
    </lineage>
</organism>
<name>A0A7D4AYU1_9BACT</name>
<dbReference type="KEGG" id="ttz:FHG85_12320"/>